<gene>
    <name evidence="2" type="ORF">NCTC12965_05177</name>
</gene>
<sequence>MADFGAGGKGVGALTLELALAEQRPVVAVVRNPEAAARLREKGVQVYLGDACDAIAVTRACEAAGANATIISSMGGAQDYLAIGPVIDTAEKCGISRMILVTSLGCGDGWPFLSPRAKAGFGQAVREKSLAESWLQTSTLDHAILRPGGLLNGNATGKAQRFQGQEVHGFVMRADVAAHVQQLANAPALNQQVYSLVEPLLNRRNPYMALIDGAMPIFLLVSIHFFRLSHVEKAQ</sequence>
<dbReference type="Pfam" id="PF13460">
    <property type="entry name" value="NAD_binding_10"/>
    <property type="match status" value="1"/>
</dbReference>
<dbReference type="SUPFAM" id="SSF51735">
    <property type="entry name" value="NAD(P)-binding Rossmann-fold domains"/>
    <property type="match status" value="1"/>
</dbReference>
<dbReference type="EMBL" id="CABEEZ010000112">
    <property type="protein sequence ID" value="VTR44948.1"/>
    <property type="molecule type" value="Genomic_DNA"/>
</dbReference>
<evidence type="ECO:0000313" key="2">
    <source>
        <dbReference type="EMBL" id="VTR44948.1"/>
    </source>
</evidence>
<organism evidence="2">
    <name type="scientific">Serratia fonticola</name>
    <dbReference type="NCBI Taxonomy" id="47917"/>
    <lineage>
        <taxon>Bacteria</taxon>
        <taxon>Pseudomonadati</taxon>
        <taxon>Pseudomonadota</taxon>
        <taxon>Gammaproteobacteria</taxon>
        <taxon>Enterobacterales</taxon>
        <taxon>Yersiniaceae</taxon>
        <taxon>Serratia</taxon>
    </lineage>
</organism>
<name>A0A4V6KSK5_SERFO</name>
<protein>
    <submittedName>
        <fullName evidence="2">NADH-flavin reductase</fullName>
    </submittedName>
</protein>
<feature type="domain" description="NAD(P)-binding" evidence="1">
    <location>
        <begin position="5"/>
        <end position="186"/>
    </location>
</feature>
<reference evidence="2" key="1">
    <citation type="submission" date="2019-05" db="EMBL/GenBank/DDBJ databases">
        <authorList>
            <consortium name="Pathogen Informatics"/>
        </authorList>
    </citation>
    <scope>NUCLEOTIDE SEQUENCE [LARGE SCALE GENOMIC DNA]</scope>
    <source>
        <strain evidence="2">NCTC12965</strain>
    </source>
</reference>
<dbReference type="PANTHER" id="PTHR15020">
    <property type="entry name" value="FLAVIN REDUCTASE-RELATED"/>
    <property type="match status" value="1"/>
</dbReference>
<dbReference type="PANTHER" id="PTHR15020:SF50">
    <property type="entry name" value="UPF0659 PROTEIN YMR090W"/>
    <property type="match status" value="1"/>
</dbReference>
<accession>A0A4V6KSK5</accession>
<dbReference type="InterPro" id="IPR016040">
    <property type="entry name" value="NAD(P)-bd_dom"/>
</dbReference>
<dbReference type="AlphaFoldDB" id="A0A4V6KSK5"/>
<dbReference type="CDD" id="cd05243">
    <property type="entry name" value="SDR_a5"/>
    <property type="match status" value="1"/>
</dbReference>
<dbReference type="Gene3D" id="3.40.50.720">
    <property type="entry name" value="NAD(P)-binding Rossmann-like Domain"/>
    <property type="match status" value="1"/>
</dbReference>
<dbReference type="InterPro" id="IPR036291">
    <property type="entry name" value="NAD(P)-bd_dom_sf"/>
</dbReference>
<evidence type="ECO:0000259" key="1">
    <source>
        <dbReference type="Pfam" id="PF13460"/>
    </source>
</evidence>
<proteinExistence type="predicted"/>